<dbReference type="PIRSF" id="PIRSF038896">
    <property type="entry name" value="NAPE-PLD"/>
    <property type="match status" value="1"/>
</dbReference>
<protein>
    <submittedName>
        <fullName evidence="3">MBL fold metallo-hydrolase</fullName>
    </submittedName>
</protein>
<evidence type="ECO:0000256" key="1">
    <source>
        <dbReference type="SAM" id="Phobius"/>
    </source>
</evidence>
<name>A0A4Z0R0E8_9FIRM</name>
<dbReference type="SUPFAM" id="SSF56281">
    <property type="entry name" value="Metallo-hydrolase/oxidoreductase"/>
    <property type="match status" value="1"/>
</dbReference>
<keyword evidence="1" id="KW-0472">Membrane</keyword>
<reference evidence="3 4" key="1">
    <citation type="submission" date="2019-03" db="EMBL/GenBank/DDBJ databases">
        <title>Draft Genome Sequence of Desulfosporosinus fructosivorans Strain 63.6F, Isolated from Marine Sediment in the Baltic Sea.</title>
        <authorList>
            <person name="Hausmann B."/>
            <person name="Vandieken V."/>
            <person name="Pjevac P."/>
            <person name="Schreck K."/>
            <person name="Herbold C.W."/>
            <person name="Loy A."/>
        </authorList>
    </citation>
    <scope>NUCLEOTIDE SEQUENCE [LARGE SCALE GENOMIC DNA]</scope>
    <source>
        <strain evidence="3 4">63.6F</strain>
    </source>
</reference>
<accession>A0A4Z0R0E8</accession>
<evidence type="ECO:0000313" key="4">
    <source>
        <dbReference type="Proteomes" id="UP000298460"/>
    </source>
</evidence>
<dbReference type="PANTHER" id="PTHR15032:SF4">
    <property type="entry name" value="N-ACYL-PHOSPHATIDYLETHANOLAMINE-HYDROLYZING PHOSPHOLIPASE D"/>
    <property type="match status" value="1"/>
</dbReference>
<feature type="domain" description="Metallo-beta-lactamase" evidence="2">
    <location>
        <begin position="91"/>
        <end position="288"/>
    </location>
</feature>
<evidence type="ECO:0000259" key="2">
    <source>
        <dbReference type="Pfam" id="PF12706"/>
    </source>
</evidence>
<dbReference type="OrthoDB" id="9805728at2"/>
<evidence type="ECO:0000313" key="3">
    <source>
        <dbReference type="EMBL" id="TGE36144.1"/>
    </source>
</evidence>
<dbReference type="Proteomes" id="UP000298460">
    <property type="component" value="Unassembled WGS sequence"/>
</dbReference>
<dbReference type="AlphaFoldDB" id="A0A4Z0R0E8"/>
<sequence>MEDHSNLISTDLTRQSTKLYTRRKFIGLGLIGALGLSGGIHVINSTFGEQDKEKSKLIKPNFVPTPKEWSDKEVTVAWLGHASFLINFFGTRIIIDPALNSTIGITPIGNYTIGPSRYIASALNSDEVGPIDLLLVSHAHTDHFDYPTLRKLESATTLAVTAKNTLPLWKGMNYQAIEELHWQDSKTLAGVKVKAIEGKHWGARIPWRKGMEANSFLLSKNGINLFFGADTGYTELIKQQLEGIPIDLAIMGIGAYSPKSFEDKHATPEQAWKMAEEMSAKWIIPMHWGSFKLSQEPMHEPMARFRQAASGQIEKVAIQETGVTWTLPR</sequence>
<dbReference type="InterPro" id="IPR036866">
    <property type="entry name" value="RibonucZ/Hydroxyglut_hydro"/>
</dbReference>
<dbReference type="RefSeq" id="WP_135550555.1">
    <property type="nucleotide sequence ID" value="NZ_SPQQ01000009.1"/>
</dbReference>
<keyword evidence="4" id="KW-1185">Reference proteome</keyword>
<gene>
    <name evidence="3" type="ORF">E4K67_21690</name>
</gene>
<dbReference type="InterPro" id="IPR001279">
    <property type="entry name" value="Metallo-B-lactamas"/>
</dbReference>
<keyword evidence="1" id="KW-0812">Transmembrane</keyword>
<dbReference type="PANTHER" id="PTHR15032">
    <property type="entry name" value="N-ACYL-PHOSPHATIDYLETHANOLAMINE-HYDROLYZING PHOSPHOLIPASE D"/>
    <property type="match status" value="1"/>
</dbReference>
<dbReference type="GO" id="GO:0008270">
    <property type="term" value="F:zinc ion binding"/>
    <property type="evidence" value="ECO:0007669"/>
    <property type="project" value="InterPro"/>
</dbReference>
<keyword evidence="3" id="KW-0378">Hydrolase</keyword>
<comment type="caution">
    <text evidence="3">The sequence shown here is derived from an EMBL/GenBank/DDBJ whole genome shotgun (WGS) entry which is preliminary data.</text>
</comment>
<feature type="transmembrane region" description="Helical" evidence="1">
    <location>
        <begin position="25"/>
        <end position="43"/>
    </location>
</feature>
<dbReference type="Gene3D" id="3.60.15.10">
    <property type="entry name" value="Ribonuclease Z/Hydroxyacylglutathione hydrolase-like"/>
    <property type="match status" value="1"/>
</dbReference>
<keyword evidence="1" id="KW-1133">Transmembrane helix</keyword>
<dbReference type="InterPro" id="IPR024884">
    <property type="entry name" value="NAPE-PLD"/>
</dbReference>
<dbReference type="EMBL" id="SPQQ01000009">
    <property type="protein sequence ID" value="TGE36144.1"/>
    <property type="molecule type" value="Genomic_DNA"/>
</dbReference>
<dbReference type="GO" id="GO:0070290">
    <property type="term" value="F:N-acylphosphatidylethanolamine-specific phospholipase D activity"/>
    <property type="evidence" value="ECO:0007669"/>
    <property type="project" value="InterPro"/>
</dbReference>
<dbReference type="Pfam" id="PF12706">
    <property type="entry name" value="Lactamase_B_2"/>
    <property type="match status" value="1"/>
</dbReference>
<proteinExistence type="predicted"/>
<dbReference type="GO" id="GO:0005737">
    <property type="term" value="C:cytoplasm"/>
    <property type="evidence" value="ECO:0007669"/>
    <property type="project" value="TreeGrafter"/>
</dbReference>
<organism evidence="3 4">
    <name type="scientific">Desulfosporosinus fructosivorans</name>
    <dbReference type="NCBI Taxonomy" id="2018669"/>
    <lineage>
        <taxon>Bacteria</taxon>
        <taxon>Bacillati</taxon>
        <taxon>Bacillota</taxon>
        <taxon>Clostridia</taxon>
        <taxon>Eubacteriales</taxon>
        <taxon>Desulfitobacteriaceae</taxon>
        <taxon>Desulfosporosinus</taxon>
    </lineage>
</organism>